<organism evidence="1 2">
    <name type="scientific">Qipengyuania gaetbuli</name>
    <dbReference type="NCBI Taxonomy" id="266952"/>
    <lineage>
        <taxon>Bacteria</taxon>
        <taxon>Pseudomonadati</taxon>
        <taxon>Pseudomonadota</taxon>
        <taxon>Alphaproteobacteria</taxon>
        <taxon>Sphingomonadales</taxon>
        <taxon>Erythrobacteraceae</taxon>
        <taxon>Qipengyuania</taxon>
    </lineage>
</organism>
<keyword evidence="2" id="KW-1185">Reference proteome</keyword>
<dbReference type="AlphaFoldDB" id="A0A844XYT5"/>
<evidence type="ECO:0000313" key="2">
    <source>
        <dbReference type="Proteomes" id="UP000444185"/>
    </source>
</evidence>
<sequence length="159" mass="16649">MAVLLWSSASAALAEPGNSAFSSGKASAEVIEPLSVRAERDLNFGKIQHPSAATRTVIPNESTQSGGSSAARFRVTGAALRHYGIMIPSQVDAEGLASGAKIPVRDIQAYSKFLNATGERGRLDAHGRDVVYVGGTIDIEGSLPEDVYSAEILISVAYD</sequence>
<accession>A0A844XYT5</accession>
<comment type="caution">
    <text evidence="1">The sequence shown here is derived from an EMBL/GenBank/DDBJ whole genome shotgun (WGS) entry which is preliminary data.</text>
</comment>
<name>A0A844XYT5_9SPHN</name>
<proteinExistence type="predicted"/>
<dbReference type="EMBL" id="WTYF01000004">
    <property type="protein sequence ID" value="MXO50981.1"/>
    <property type="molecule type" value="Genomic_DNA"/>
</dbReference>
<gene>
    <name evidence="1" type="ORF">GRI42_06655</name>
</gene>
<dbReference type="InterPro" id="IPR025514">
    <property type="entry name" value="DUF4402"/>
</dbReference>
<reference evidence="1 2" key="1">
    <citation type="submission" date="2019-12" db="EMBL/GenBank/DDBJ databases">
        <title>Genomic-based taxomic classification of the family Erythrobacteraceae.</title>
        <authorList>
            <person name="Xu L."/>
        </authorList>
    </citation>
    <scope>NUCLEOTIDE SEQUENCE [LARGE SCALE GENOMIC DNA]</scope>
    <source>
        <strain evidence="1 2">DSM 16225</strain>
    </source>
</reference>
<dbReference type="Proteomes" id="UP000444185">
    <property type="component" value="Unassembled WGS sequence"/>
</dbReference>
<dbReference type="Pfam" id="PF14352">
    <property type="entry name" value="DUF4402"/>
    <property type="match status" value="1"/>
</dbReference>
<evidence type="ECO:0000313" key="1">
    <source>
        <dbReference type="EMBL" id="MXO50981.1"/>
    </source>
</evidence>
<dbReference type="OrthoDB" id="7410665at2"/>
<protein>
    <submittedName>
        <fullName evidence="1">DUF4402 domain-containing protein</fullName>
    </submittedName>
</protein>